<dbReference type="GO" id="GO:0015074">
    <property type="term" value="P:DNA integration"/>
    <property type="evidence" value="ECO:0007669"/>
    <property type="project" value="InterPro"/>
</dbReference>
<dbReference type="PROSITE" id="PS50994">
    <property type="entry name" value="INTEGRASE"/>
    <property type="match status" value="1"/>
</dbReference>
<dbReference type="VEuPathDB" id="VectorBase:BGLB009656"/>
<dbReference type="Pfam" id="PF00665">
    <property type="entry name" value="rve"/>
    <property type="match status" value="1"/>
</dbReference>
<dbReference type="VEuPathDB" id="VectorBase:BGLAX_032447"/>
<dbReference type="Gene3D" id="3.30.420.10">
    <property type="entry name" value="Ribonuclease H-like superfamily/Ribonuclease H"/>
    <property type="match status" value="1"/>
</dbReference>
<dbReference type="KEGG" id="bgt:106072057"/>
<organism evidence="3 4">
    <name type="scientific">Biomphalaria glabrata</name>
    <name type="common">Bloodfluke planorb</name>
    <name type="synonym">Freshwater snail</name>
    <dbReference type="NCBI Taxonomy" id="6526"/>
    <lineage>
        <taxon>Eukaryota</taxon>
        <taxon>Metazoa</taxon>
        <taxon>Spiralia</taxon>
        <taxon>Lophotrochozoa</taxon>
        <taxon>Mollusca</taxon>
        <taxon>Gastropoda</taxon>
        <taxon>Heterobranchia</taxon>
        <taxon>Euthyneura</taxon>
        <taxon>Panpulmonata</taxon>
        <taxon>Hygrophila</taxon>
        <taxon>Lymnaeoidea</taxon>
        <taxon>Planorbidae</taxon>
        <taxon>Biomphalaria</taxon>
    </lineage>
</organism>
<dbReference type="RefSeq" id="XP_013087776.2">
    <property type="nucleotide sequence ID" value="XM_013232322.2"/>
</dbReference>
<evidence type="ECO:0000259" key="2">
    <source>
        <dbReference type="PROSITE" id="PS50994"/>
    </source>
</evidence>
<evidence type="ECO:0000313" key="4">
    <source>
        <dbReference type="Proteomes" id="UP000076420"/>
    </source>
</evidence>
<dbReference type="OrthoDB" id="7758825at2759"/>
<reference evidence="3" key="1">
    <citation type="submission" date="2020-05" db="UniProtKB">
        <authorList>
            <consortium name="EnsemblMetazoa"/>
        </authorList>
    </citation>
    <scope>IDENTIFICATION</scope>
    <source>
        <strain evidence="3">BB02</strain>
    </source>
</reference>
<dbReference type="PANTHER" id="PTHR37984:SF5">
    <property type="entry name" value="PROTEIN NYNRIN-LIKE"/>
    <property type="match status" value="1"/>
</dbReference>
<evidence type="ECO:0000256" key="1">
    <source>
        <dbReference type="SAM" id="MobiDB-lite"/>
    </source>
</evidence>
<evidence type="ECO:0000313" key="3">
    <source>
        <dbReference type="EnsemblMetazoa" id="BGLB009656-PB"/>
    </source>
</evidence>
<protein>
    <recommendedName>
        <fullName evidence="2">Integrase catalytic domain-containing protein</fullName>
    </recommendedName>
</protein>
<feature type="region of interest" description="Disordered" evidence="1">
    <location>
        <begin position="282"/>
        <end position="328"/>
    </location>
</feature>
<proteinExistence type="predicted"/>
<dbReference type="InterPro" id="IPR036397">
    <property type="entry name" value="RNaseH_sf"/>
</dbReference>
<dbReference type="InterPro" id="IPR001584">
    <property type="entry name" value="Integrase_cat-core"/>
</dbReference>
<dbReference type="InterPro" id="IPR012337">
    <property type="entry name" value="RNaseH-like_sf"/>
</dbReference>
<dbReference type="Proteomes" id="UP000076420">
    <property type="component" value="Unassembled WGS sequence"/>
</dbReference>
<feature type="compositionally biased region" description="Basic and acidic residues" evidence="1">
    <location>
        <begin position="310"/>
        <end position="328"/>
    </location>
</feature>
<gene>
    <name evidence="3" type="primary">106072057</name>
</gene>
<dbReference type="PANTHER" id="PTHR37984">
    <property type="entry name" value="PROTEIN CBG26694"/>
    <property type="match status" value="1"/>
</dbReference>
<dbReference type="GO" id="GO:0003676">
    <property type="term" value="F:nucleic acid binding"/>
    <property type="evidence" value="ECO:0007669"/>
    <property type="project" value="InterPro"/>
</dbReference>
<accession>A0A2C9JXK2</accession>
<dbReference type="InterPro" id="IPR050951">
    <property type="entry name" value="Retrovirus_Pol_polyprotein"/>
</dbReference>
<feature type="domain" description="Integrase catalytic" evidence="2">
    <location>
        <begin position="1"/>
        <end position="129"/>
    </location>
</feature>
<feature type="compositionally biased region" description="Polar residues" evidence="1">
    <location>
        <begin position="296"/>
        <end position="305"/>
    </location>
</feature>
<dbReference type="AlphaFoldDB" id="A0A2C9JXK2"/>
<sequence length="328" mass="37465">MIDAHTKWAEVLPVSSTKSSSTIEFLTETFSRFGIPNIIASDNGSTFTSNEFKDLTKRNGIKHITTAPFHPATNGLAERFLKSFKIAMKAAKNDTGTLSQKISRFLFAYRNAPQSTTHESPEFLMFERRLQSRLDLLRPNMDIQNRLTKNYSNVKLREFQVGDSVLARDYRVNQEKWQYGVIKSKTGRLMYTVELYPGMIWRRHIYQLVSTPRQENGTSTREMIPTVSERNEHFASATPTPDAVPIPSQDSLNDQATIPDPVGNNEEFSQPQVEYPCSPTRMATHTSPTPRVIHSEPTNPTSQDGYITRSGREVRKPHRYNEKKNHIN</sequence>
<dbReference type="STRING" id="6526.A0A2C9JXK2"/>
<name>A0A2C9JXK2_BIOGL</name>
<dbReference type="SUPFAM" id="SSF53098">
    <property type="entry name" value="Ribonuclease H-like"/>
    <property type="match status" value="1"/>
</dbReference>
<dbReference type="EnsemblMetazoa" id="BGLB009656-RB">
    <property type="protein sequence ID" value="BGLB009656-PB"/>
    <property type="gene ID" value="BGLB009656"/>
</dbReference>